<organism evidence="3 4">
    <name type="scientific">Triparma laevis f. longispina</name>
    <dbReference type="NCBI Taxonomy" id="1714387"/>
    <lineage>
        <taxon>Eukaryota</taxon>
        <taxon>Sar</taxon>
        <taxon>Stramenopiles</taxon>
        <taxon>Ochrophyta</taxon>
        <taxon>Bolidophyceae</taxon>
        <taxon>Parmales</taxon>
        <taxon>Triparmaceae</taxon>
        <taxon>Triparma</taxon>
    </lineage>
</organism>
<dbReference type="InterPro" id="IPR014044">
    <property type="entry name" value="CAP_dom"/>
</dbReference>
<dbReference type="PRINTS" id="PR00837">
    <property type="entry name" value="V5TPXLIKE"/>
</dbReference>
<feature type="region of interest" description="Disordered" evidence="1">
    <location>
        <begin position="177"/>
        <end position="198"/>
    </location>
</feature>
<sequence length="728" mass="77333">MDNNVGLTNAQIDEILDAHNNYRSNVSPPASNMLKMVWNEEIALKAKEVACTLVFDHSSRAFRTYDSGAGTEIHGENLAAGNAITIAGIMTNWIDNERVGVGDDSPQNGGHLTQALWAKSGQLGCALATGLPTYDRFWVCQYGPAGNNGQSTYEAGASCSNCPTGYDGCDSNMCVKSESNNNSNGPPQRDPNSNVCADTRPTSYYAARGDEGSFTSPIALPAEFESFGLPTSSTGQPTMTPCDLYDLQDYCVARINWYRKTNPAFPSGRTRALEYTNQRPLKPVSAPMRKCQNEKSLSDLIFDGPHTDNSCAHPSKSATCNQGYQWTGVQENSCCVRACDDFENCKDKLDKCLAQMWAEGDNHLDFEDQNTPKPPPSKQRFHYLTMVTGNKEYAACGFGFAKISGKNQLIMTQGFFNPVASSAIDLGVGDPETWMGSGAAGTTPRLINVKDEGNPTSEDGAWTMPCTDTCSDPTVGEANECVKCIGKDYSNVPPPPVPEAKDCVEVAADEEDCSYDGERIAPVVTQQPLNGGRECNLPDVICAPGMGSVPIPEDCIEVAADEEDCISDGQTLSPTITPATNGGEPCVGLPDVVCELGDGETCINNVNCDCAESPASRTTCSSPGQEIFPTIERQAIGTGAACPQVPVVCVLGDGVTCNGNSACDCVEEATDANDCNFDGEQIVGTIIRPAVGTGAPCPQQPYTCKPGDGDVPDTPTNSPTQAPVDCVE</sequence>
<feature type="non-terminal residue" evidence="3">
    <location>
        <position position="1"/>
    </location>
</feature>
<dbReference type="Proteomes" id="UP001165122">
    <property type="component" value="Unassembled WGS sequence"/>
</dbReference>
<keyword evidence="4" id="KW-1185">Reference proteome</keyword>
<proteinExistence type="predicted"/>
<accession>A0A9W7FRY8</accession>
<dbReference type="SMART" id="SM00198">
    <property type="entry name" value="SCP"/>
    <property type="match status" value="1"/>
</dbReference>
<evidence type="ECO:0000259" key="2">
    <source>
        <dbReference type="SMART" id="SM00198"/>
    </source>
</evidence>
<protein>
    <recommendedName>
        <fullName evidence="2">SCP domain-containing protein</fullName>
    </recommendedName>
</protein>
<dbReference type="Gene3D" id="3.40.33.10">
    <property type="entry name" value="CAP"/>
    <property type="match status" value="1"/>
</dbReference>
<comment type="caution">
    <text evidence="3">The sequence shown here is derived from an EMBL/GenBank/DDBJ whole genome shotgun (WGS) entry which is preliminary data.</text>
</comment>
<name>A0A9W7FRY8_9STRA</name>
<reference evidence="4" key="1">
    <citation type="journal article" date="2023" name="Commun. Biol.">
        <title>Genome analysis of Parmales, the sister group of diatoms, reveals the evolutionary specialization of diatoms from phago-mixotrophs to photoautotrophs.</title>
        <authorList>
            <person name="Ban H."/>
            <person name="Sato S."/>
            <person name="Yoshikawa S."/>
            <person name="Yamada K."/>
            <person name="Nakamura Y."/>
            <person name="Ichinomiya M."/>
            <person name="Sato N."/>
            <person name="Blanc-Mathieu R."/>
            <person name="Endo H."/>
            <person name="Kuwata A."/>
            <person name="Ogata H."/>
        </authorList>
    </citation>
    <scope>NUCLEOTIDE SEQUENCE [LARGE SCALE GENOMIC DNA]</scope>
    <source>
        <strain evidence="4">NIES 3700</strain>
    </source>
</reference>
<dbReference type="PANTHER" id="PTHR10334">
    <property type="entry name" value="CYSTEINE-RICH SECRETORY PROTEIN-RELATED"/>
    <property type="match status" value="1"/>
</dbReference>
<dbReference type="EMBL" id="BRXW01000312">
    <property type="protein sequence ID" value="GMI17919.1"/>
    <property type="molecule type" value="Genomic_DNA"/>
</dbReference>
<dbReference type="SUPFAM" id="SSF55797">
    <property type="entry name" value="PR-1-like"/>
    <property type="match status" value="1"/>
</dbReference>
<feature type="region of interest" description="Disordered" evidence="1">
    <location>
        <begin position="704"/>
        <end position="728"/>
    </location>
</feature>
<dbReference type="OrthoDB" id="337038at2759"/>
<feature type="domain" description="SCP" evidence="2">
    <location>
        <begin position="10"/>
        <end position="150"/>
    </location>
</feature>
<evidence type="ECO:0000313" key="4">
    <source>
        <dbReference type="Proteomes" id="UP001165122"/>
    </source>
</evidence>
<dbReference type="AlphaFoldDB" id="A0A9W7FRY8"/>
<dbReference type="InterPro" id="IPR035940">
    <property type="entry name" value="CAP_sf"/>
</dbReference>
<dbReference type="InterPro" id="IPR001283">
    <property type="entry name" value="CRISP-related"/>
</dbReference>
<gene>
    <name evidence="3" type="ORF">TrLO_g10558</name>
</gene>
<dbReference type="Pfam" id="PF00188">
    <property type="entry name" value="CAP"/>
    <property type="match status" value="1"/>
</dbReference>
<evidence type="ECO:0000256" key="1">
    <source>
        <dbReference type="SAM" id="MobiDB-lite"/>
    </source>
</evidence>
<evidence type="ECO:0000313" key="3">
    <source>
        <dbReference type="EMBL" id="GMI17919.1"/>
    </source>
</evidence>